<comment type="similarity">
    <text evidence="1">Belongs to the myoviridae tail sheath protein family.</text>
</comment>
<dbReference type="PANTHER" id="PTHR35861:SF1">
    <property type="entry name" value="PHAGE TAIL SHEATH PROTEIN"/>
    <property type="match status" value="1"/>
</dbReference>
<gene>
    <name evidence="3" type="ORF">I4W93_000530</name>
</gene>
<evidence type="ECO:0000313" key="3">
    <source>
        <dbReference type="EMBL" id="MBZ9610078.1"/>
    </source>
</evidence>
<sequence>MKTPGVYIVEKSAFPNAVVEVATAVPAFVGYTERALNGTTSLTNRPVRINAMSEFQHLFGMAPIPLFDVSQVRLTPNNSVVADGKYYSLTQLSGKYLLYYAMQLFYQNGGGVCYIVSVGSYADAVDGEKLMAGTEVLTREQEPTLLLIPDAVLLGEAECIAVQQAALAHCGGKMRNRVAILDVWQGNKPRQPPDGDCIDNFRGKLGTDYLDFASAYYPWLNTSIVQQSSLNYQHLAPVALLQQLLKQQLNLPDELPSLHTTASAADKLAQFKLQQQLDVISQLSADWRTLDSAERMAKQQLLHQSLQAISPLYNQLLSQMCAMLNLLPPAAAMAGIYTLVDNTHGVWKAPANVSLSAVVAPAVNITHDEQEDLNVGPQGISVNAIRSFVGKGVLVWGARTLDGNSLDWRYINVRRTMIMLEESIRLATKAYVFESNTASTWVTLKSMISHFLTGIWQRGGLAGASAEDAFSVRVGLGETMTPDDILNGILRVTVLVALTRPAEFMLITLEQQMQKS</sequence>
<protein>
    <submittedName>
        <fullName evidence="3">Phage tail sheath family protein</fullName>
    </submittedName>
</protein>
<evidence type="ECO:0000313" key="4">
    <source>
        <dbReference type="Proteomes" id="UP000663814"/>
    </source>
</evidence>
<dbReference type="EMBL" id="JAERPS020000001">
    <property type="protein sequence ID" value="MBZ9610078.1"/>
    <property type="molecule type" value="Genomic_DNA"/>
</dbReference>
<dbReference type="Gene3D" id="3.40.50.11780">
    <property type="match status" value="1"/>
</dbReference>
<keyword evidence="4" id="KW-1185">Reference proteome</keyword>
<dbReference type="RefSeq" id="WP_205312478.1">
    <property type="nucleotide sequence ID" value="NZ_JAERPS020000001.1"/>
</dbReference>
<dbReference type="InterPro" id="IPR052042">
    <property type="entry name" value="Tail_sheath_structural"/>
</dbReference>
<feature type="domain" description="Tail sheath protein C-terminal" evidence="2">
    <location>
        <begin position="407"/>
        <end position="510"/>
    </location>
</feature>
<dbReference type="Proteomes" id="UP000663814">
    <property type="component" value="Unassembled WGS sequence"/>
</dbReference>
<dbReference type="PANTHER" id="PTHR35861">
    <property type="match status" value="1"/>
</dbReference>
<organism evidence="3 4">
    <name type="scientific">Rheinheimera maricola</name>
    <dbReference type="NCBI Taxonomy" id="2793282"/>
    <lineage>
        <taxon>Bacteria</taxon>
        <taxon>Pseudomonadati</taxon>
        <taxon>Pseudomonadota</taxon>
        <taxon>Gammaproteobacteria</taxon>
        <taxon>Chromatiales</taxon>
        <taxon>Chromatiaceae</taxon>
        <taxon>Rheinheimera</taxon>
    </lineage>
</organism>
<name>A0ABS7X5T1_9GAMM</name>
<dbReference type="InterPro" id="IPR020287">
    <property type="entry name" value="Tail_sheath_C"/>
</dbReference>
<dbReference type="Pfam" id="PF17482">
    <property type="entry name" value="Phage_sheath_1C"/>
    <property type="match status" value="1"/>
</dbReference>
<comment type="caution">
    <text evidence="3">The sequence shown here is derived from an EMBL/GenBank/DDBJ whole genome shotgun (WGS) entry which is preliminary data.</text>
</comment>
<evidence type="ECO:0000259" key="2">
    <source>
        <dbReference type="Pfam" id="PF17482"/>
    </source>
</evidence>
<evidence type="ECO:0000256" key="1">
    <source>
        <dbReference type="ARBA" id="ARBA00008005"/>
    </source>
</evidence>
<proteinExistence type="inferred from homology"/>
<reference evidence="3 4" key="1">
    <citation type="submission" date="2021-08" db="EMBL/GenBank/DDBJ databases">
        <title>Rheinheimera aquimaris sp. nov., isolated from seawater of the East Sea in Korea.</title>
        <authorList>
            <person name="Kim K.H."/>
            <person name="Wenting R."/>
            <person name="Kim K.R."/>
            <person name="Jeon C.O."/>
        </authorList>
    </citation>
    <scope>NUCLEOTIDE SEQUENCE [LARGE SCALE GENOMIC DNA]</scope>
    <source>
        <strain evidence="3 4">MA-13</strain>
    </source>
</reference>
<accession>A0ABS7X5T1</accession>